<dbReference type="AlphaFoldDB" id="A0AAV7GM68"/>
<proteinExistence type="predicted"/>
<keyword evidence="2" id="KW-1185">Reference proteome</keyword>
<reference evidence="1 2" key="1">
    <citation type="journal article" date="2021" name="Hortic Res">
        <title>Chromosome-scale assembly of the Dendrobium chrysotoxum genome enhances the understanding of orchid evolution.</title>
        <authorList>
            <person name="Zhang Y."/>
            <person name="Zhang G.Q."/>
            <person name="Zhang D."/>
            <person name="Liu X.D."/>
            <person name="Xu X.Y."/>
            <person name="Sun W.H."/>
            <person name="Yu X."/>
            <person name="Zhu X."/>
            <person name="Wang Z.W."/>
            <person name="Zhao X."/>
            <person name="Zhong W.Y."/>
            <person name="Chen H."/>
            <person name="Yin W.L."/>
            <person name="Huang T."/>
            <person name="Niu S.C."/>
            <person name="Liu Z.J."/>
        </authorList>
    </citation>
    <scope>NUCLEOTIDE SEQUENCE [LARGE SCALE GENOMIC DNA]</scope>
    <source>
        <strain evidence="1">Lindl</strain>
    </source>
</reference>
<sequence length="188" mass="20856">MDVFQHLVIRKGLAKEPEGQNYISCVCVYDPLLEEGDLNKVGRPPHIPPTPAPAKMVMRQCSFIENGPGLSEKDQLKNGTFISFLGRVFARNLPMGSVIIWAQIEPMANGFVLYAKNMLTKESKMHEVTPSNHVRIVKTGRLGLSDGSTVSLTSSMGWSFLSTKTIKKLFQTKLESPHLLLAFGLKKN</sequence>
<evidence type="ECO:0000313" key="2">
    <source>
        <dbReference type="Proteomes" id="UP000775213"/>
    </source>
</evidence>
<comment type="caution">
    <text evidence="1">The sequence shown here is derived from an EMBL/GenBank/DDBJ whole genome shotgun (WGS) entry which is preliminary data.</text>
</comment>
<accession>A0AAV7GM68</accession>
<gene>
    <name evidence="1" type="ORF">IEQ34_012961</name>
</gene>
<evidence type="ECO:0000313" key="1">
    <source>
        <dbReference type="EMBL" id="KAH0457646.1"/>
    </source>
</evidence>
<organism evidence="1 2">
    <name type="scientific">Dendrobium chrysotoxum</name>
    <name type="common">Orchid</name>
    <dbReference type="NCBI Taxonomy" id="161865"/>
    <lineage>
        <taxon>Eukaryota</taxon>
        <taxon>Viridiplantae</taxon>
        <taxon>Streptophyta</taxon>
        <taxon>Embryophyta</taxon>
        <taxon>Tracheophyta</taxon>
        <taxon>Spermatophyta</taxon>
        <taxon>Magnoliopsida</taxon>
        <taxon>Liliopsida</taxon>
        <taxon>Asparagales</taxon>
        <taxon>Orchidaceae</taxon>
        <taxon>Epidendroideae</taxon>
        <taxon>Malaxideae</taxon>
        <taxon>Dendrobiinae</taxon>
        <taxon>Dendrobium</taxon>
    </lineage>
</organism>
<dbReference type="Proteomes" id="UP000775213">
    <property type="component" value="Unassembled WGS sequence"/>
</dbReference>
<protein>
    <submittedName>
        <fullName evidence="1">Uncharacterized protein</fullName>
    </submittedName>
</protein>
<dbReference type="EMBL" id="JAGFBR010000012">
    <property type="protein sequence ID" value="KAH0457646.1"/>
    <property type="molecule type" value="Genomic_DNA"/>
</dbReference>
<name>A0AAV7GM68_DENCH</name>